<protein>
    <submittedName>
        <fullName evidence="4">Por secretion system C-terminal sorting domain-containing protein</fullName>
    </submittedName>
</protein>
<dbReference type="SUPFAM" id="SSF110296">
    <property type="entry name" value="Oligoxyloglucan reducing end-specific cellobiohydrolase"/>
    <property type="match status" value="2"/>
</dbReference>
<dbReference type="AlphaFoldDB" id="A0A1H7VFF1"/>
<dbReference type="InterPro" id="IPR052025">
    <property type="entry name" value="Xyloglucanase_GH74"/>
</dbReference>
<dbReference type="Gene3D" id="2.60.120.260">
    <property type="entry name" value="Galactose-binding domain-like"/>
    <property type="match status" value="1"/>
</dbReference>
<proteinExistence type="predicted"/>
<evidence type="ECO:0000259" key="2">
    <source>
        <dbReference type="PROSITE" id="PS50022"/>
    </source>
</evidence>
<dbReference type="PANTHER" id="PTHR43739">
    <property type="entry name" value="XYLOGLUCANASE (EUROFUNG)"/>
    <property type="match status" value="1"/>
</dbReference>
<dbReference type="InterPro" id="IPR013783">
    <property type="entry name" value="Ig-like_fold"/>
</dbReference>
<dbReference type="Gene3D" id="2.60.40.10">
    <property type="entry name" value="Immunoglobulins"/>
    <property type="match status" value="2"/>
</dbReference>
<evidence type="ECO:0000313" key="5">
    <source>
        <dbReference type="Proteomes" id="UP000198521"/>
    </source>
</evidence>
<dbReference type="NCBIfam" id="TIGR04183">
    <property type="entry name" value="Por_Secre_tail"/>
    <property type="match status" value="1"/>
</dbReference>
<organism evidence="4 5">
    <name type="scientific">Aquimarina amphilecti</name>
    <dbReference type="NCBI Taxonomy" id="1038014"/>
    <lineage>
        <taxon>Bacteria</taxon>
        <taxon>Pseudomonadati</taxon>
        <taxon>Bacteroidota</taxon>
        <taxon>Flavobacteriia</taxon>
        <taxon>Flavobacteriales</taxon>
        <taxon>Flavobacteriaceae</taxon>
        <taxon>Aquimarina</taxon>
    </lineage>
</organism>
<dbReference type="Proteomes" id="UP000198521">
    <property type="component" value="Unassembled WGS sequence"/>
</dbReference>
<evidence type="ECO:0000259" key="3">
    <source>
        <dbReference type="PROSITE" id="PS50853"/>
    </source>
</evidence>
<dbReference type="RefSeq" id="WP_091411846.1">
    <property type="nucleotide sequence ID" value="NZ_FOAB01000008.1"/>
</dbReference>
<dbReference type="GO" id="GO:0010411">
    <property type="term" value="P:xyloglucan metabolic process"/>
    <property type="evidence" value="ECO:0007669"/>
    <property type="project" value="TreeGrafter"/>
</dbReference>
<keyword evidence="1" id="KW-0732">Signal</keyword>
<dbReference type="PROSITE" id="PS50022">
    <property type="entry name" value="FA58C_3"/>
    <property type="match status" value="1"/>
</dbReference>
<dbReference type="CDD" id="cd00063">
    <property type="entry name" value="FN3"/>
    <property type="match status" value="2"/>
</dbReference>
<dbReference type="PROSITE" id="PS50853">
    <property type="entry name" value="FN3"/>
    <property type="match status" value="1"/>
</dbReference>
<dbReference type="SUPFAM" id="SSF49785">
    <property type="entry name" value="Galactose-binding domain-like"/>
    <property type="match status" value="1"/>
</dbReference>
<accession>A0A1H7VFF1</accession>
<dbReference type="Gene3D" id="2.130.10.10">
    <property type="entry name" value="YVTN repeat-like/Quinoprotein amine dehydrogenase"/>
    <property type="match status" value="3"/>
</dbReference>
<dbReference type="InterPro" id="IPR008979">
    <property type="entry name" value="Galactose-bd-like_sf"/>
</dbReference>
<dbReference type="PANTHER" id="PTHR43739:SF5">
    <property type="entry name" value="EXO-ALPHA-SIALIDASE"/>
    <property type="match status" value="1"/>
</dbReference>
<dbReference type="OrthoDB" id="9757947at2"/>
<dbReference type="SUPFAM" id="SSF49265">
    <property type="entry name" value="Fibronectin type III"/>
    <property type="match status" value="1"/>
</dbReference>
<name>A0A1H7VFF1_AQUAM</name>
<dbReference type="InterPro" id="IPR015943">
    <property type="entry name" value="WD40/YVTN_repeat-like_dom_sf"/>
</dbReference>
<dbReference type="Pfam" id="PF18962">
    <property type="entry name" value="Por_Secre_tail"/>
    <property type="match status" value="1"/>
</dbReference>
<gene>
    <name evidence="4" type="ORF">SAMN04487910_4082</name>
</gene>
<reference evidence="4 5" key="1">
    <citation type="submission" date="2016-10" db="EMBL/GenBank/DDBJ databases">
        <authorList>
            <person name="de Groot N.N."/>
        </authorList>
    </citation>
    <scope>NUCLEOTIDE SEQUENCE [LARGE SCALE GENOMIC DNA]</scope>
    <source>
        <strain evidence="4 5">DSM 25232</strain>
    </source>
</reference>
<dbReference type="SMART" id="SM00060">
    <property type="entry name" value="FN3"/>
    <property type="match status" value="2"/>
</dbReference>
<dbReference type="InterPro" id="IPR000421">
    <property type="entry name" value="FA58C"/>
</dbReference>
<evidence type="ECO:0000313" key="4">
    <source>
        <dbReference type="EMBL" id="SEM07973.1"/>
    </source>
</evidence>
<evidence type="ECO:0000256" key="1">
    <source>
        <dbReference type="ARBA" id="ARBA00022729"/>
    </source>
</evidence>
<dbReference type="STRING" id="1038014.SAMN04487910_4082"/>
<keyword evidence="5" id="KW-1185">Reference proteome</keyword>
<dbReference type="EMBL" id="FOAB01000008">
    <property type="protein sequence ID" value="SEM07973.1"/>
    <property type="molecule type" value="Genomic_DNA"/>
</dbReference>
<feature type="domain" description="Fibronectin type-III" evidence="3">
    <location>
        <begin position="835"/>
        <end position="921"/>
    </location>
</feature>
<dbReference type="InterPro" id="IPR003961">
    <property type="entry name" value="FN3_dom"/>
</dbReference>
<dbReference type="InterPro" id="IPR026444">
    <property type="entry name" value="Secre_tail"/>
</dbReference>
<dbReference type="InterPro" id="IPR036116">
    <property type="entry name" value="FN3_sf"/>
</dbReference>
<sequence length="1168" mass="130144">MKRIFTFLIIYMVTTPFIAQELYEILQEENLKVSKLERLGNKYYKNKDKGKGSGYKLYMRNLYWAKRNADANGRIISDATVVDERKKFQASIPDNNSLHKQNNERNIGWQELGPFKWTRTSSWTPGLGRITAIAVEPNQQNLMYAGSPGGGIWKSVNAGKKWIPLGDQMYNMSIWSIAIDPNNTNIVYLGNSAGQIMRSTNGGNSWKEIYRVSGTPRRILIHPNSNRIFIGTTKALYRSTNNGSSFSVVLNSSAEDVEFKPGNTSIVYACGNSFYRSNNGGSSFNRITNGINRSERMKMAVTPANPNAIYLVQKNRSSFGTLYRSLDGGSSFTIRATSSSTNQVYFTQASRDMAIAVSDSNSNEVHLGGMNYSRSLDGGITFSTLATWSNPGDRSYVHADIEVMTYIDGNIYVGSDGGIFRSKDRGNNMDDLTQGGLAVRQLYRFGGSLTDANMIVAGAQDNGTSIMNGSTRQFKEWLGADGMECFIDHKNKNVVYGTVQFGSLYKSTNGGNSIGNISKPGNFSGEWVTPFTIDPVDNKKIYVGYSNLFRSNNGGSNGSWRNITSSINIGGNLDEISIAASNNNYIYIAESGRVWRTKNGQNNNPSWTEISNFRGNVNFITVDPNNPERVAIAATGSRIYVSNNAGNSWTNVRGNLPQISAQCLIFDDTNANGLYVGMQSGVYYINDNLSSWVPFSTNLPGVQTTELEIHYPTRKIRVSTYGRGIWESDLYNEGTNPNDIIPPNDLSAQSEQNEVSLKWNDNSNNENGFTIQRNDGNGFERIDFVESNITTYTDQNLTNGIYTYRVRAYDTDSYSGFSNTVEAIIGDVDPNEITPPSDLKIQLDQNDIILTWKDNSNNENGFTIQRNDGSGFERIDFVRTGIETYKDQNLQTGTYTYRVRAYDSDSYSEFSNSTEITINEDVIDDCNGCIVYDTNSEETTNANHAKEKAADGDPNTYWHSNWYDDNTSHPHFIAIDLGVSRNLVGFSYQGRQTGTTGMVKDYILFGWDGNAWIQLSAGAFQKSTLKQTVEFDAFNCRYLYFRALSEVDDKQWASVAEFTVRYNTSEQIDIMPTIQNTDITPPLVDLTDFDGIKVFPIPFTDKITIDGIISKKTARSIQLIGSNGAVQKTKVSINGKQATIDTQKLAKGLYILKVQKDGVQKNIKILKQ</sequence>
<dbReference type="Pfam" id="PF00754">
    <property type="entry name" value="F5_F8_type_C"/>
    <property type="match status" value="1"/>
</dbReference>
<feature type="domain" description="F5/8 type C" evidence="2">
    <location>
        <begin position="911"/>
        <end position="1015"/>
    </location>
</feature>